<feature type="region of interest" description="Disordered" evidence="1">
    <location>
        <begin position="66"/>
        <end position="113"/>
    </location>
</feature>
<protein>
    <submittedName>
        <fullName evidence="2">Uncharacterized protein</fullName>
    </submittedName>
</protein>
<feature type="compositionally biased region" description="Low complexity" evidence="1">
    <location>
        <begin position="98"/>
        <end position="113"/>
    </location>
</feature>
<dbReference type="EMBL" id="JACSEA010000003">
    <property type="protein sequence ID" value="KAF7405027.1"/>
    <property type="molecule type" value="Genomic_DNA"/>
</dbReference>
<gene>
    <name evidence="2" type="ORF">HZH66_003933</name>
</gene>
<dbReference type="Proteomes" id="UP000614350">
    <property type="component" value="Unassembled WGS sequence"/>
</dbReference>
<keyword evidence="3" id="KW-1185">Reference proteome</keyword>
<dbReference type="AlphaFoldDB" id="A0A834KFM0"/>
<evidence type="ECO:0000313" key="3">
    <source>
        <dbReference type="Proteomes" id="UP000614350"/>
    </source>
</evidence>
<reference evidence="2" key="1">
    <citation type="journal article" date="2020" name="G3 (Bethesda)">
        <title>High-Quality Assemblies for Three Invasive Social Wasps from the &lt;i&gt;Vespula&lt;/i&gt; Genus.</title>
        <authorList>
            <person name="Harrop T.W.R."/>
            <person name="Guhlin J."/>
            <person name="McLaughlin G.M."/>
            <person name="Permina E."/>
            <person name="Stockwell P."/>
            <person name="Gilligan J."/>
            <person name="Le Lec M.F."/>
            <person name="Gruber M.A.M."/>
            <person name="Quinn O."/>
            <person name="Lovegrove M."/>
            <person name="Duncan E.J."/>
            <person name="Remnant E.J."/>
            <person name="Van Eeckhoven J."/>
            <person name="Graham B."/>
            <person name="Knapp R.A."/>
            <person name="Langford K.W."/>
            <person name="Kronenberg Z."/>
            <person name="Press M.O."/>
            <person name="Eacker S.M."/>
            <person name="Wilson-Rankin E.E."/>
            <person name="Purcell J."/>
            <person name="Lester P.J."/>
            <person name="Dearden P.K."/>
        </authorList>
    </citation>
    <scope>NUCLEOTIDE SEQUENCE</scope>
    <source>
        <strain evidence="2">Marl-1</strain>
    </source>
</reference>
<accession>A0A834KFM0</accession>
<feature type="compositionally biased region" description="Acidic residues" evidence="1">
    <location>
        <begin position="67"/>
        <end position="84"/>
    </location>
</feature>
<evidence type="ECO:0000313" key="2">
    <source>
        <dbReference type="EMBL" id="KAF7405027.1"/>
    </source>
</evidence>
<proteinExistence type="predicted"/>
<evidence type="ECO:0000256" key="1">
    <source>
        <dbReference type="SAM" id="MobiDB-lite"/>
    </source>
</evidence>
<organism evidence="2 3">
    <name type="scientific">Vespula vulgaris</name>
    <name type="common">Yellow jacket</name>
    <name type="synonym">Wasp</name>
    <dbReference type="NCBI Taxonomy" id="7454"/>
    <lineage>
        <taxon>Eukaryota</taxon>
        <taxon>Metazoa</taxon>
        <taxon>Ecdysozoa</taxon>
        <taxon>Arthropoda</taxon>
        <taxon>Hexapoda</taxon>
        <taxon>Insecta</taxon>
        <taxon>Pterygota</taxon>
        <taxon>Neoptera</taxon>
        <taxon>Endopterygota</taxon>
        <taxon>Hymenoptera</taxon>
        <taxon>Apocrita</taxon>
        <taxon>Aculeata</taxon>
        <taxon>Vespoidea</taxon>
        <taxon>Vespidae</taxon>
        <taxon>Vespinae</taxon>
        <taxon>Vespula</taxon>
    </lineage>
</organism>
<comment type="caution">
    <text evidence="2">The sequence shown here is derived from an EMBL/GenBank/DDBJ whole genome shotgun (WGS) entry which is preliminary data.</text>
</comment>
<feature type="compositionally biased region" description="Basic and acidic residues" evidence="1">
    <location>
        <begin position="85"/>
        <end position="95"/>
    </location>
</feature>
<name>A0A834KFM0_VESVU</name>
<sequence length="113" mass="12914">MRSGGSQNWNAAWRNRLLVREDVGGVTNQPMKAIRADVLNCVQTNHFGTIETGKYSCAIAPLRGWEGDGEEEAQEEEQEEGEEGLELRDGQESVRPRQQQQQQQQQQQKQHHE</sequence>